<dbReference type="GO" id="GO:0005634">
    <property type="term" value="C:nucleus"/>
    <property type="evidence" value="ECO:0007669"/>
    <property type="project" value="TreeGrafter"/>
</dbReference>
<sequence length="375" mass="41361">MAKSTIFIIGGTGAQGIPVVQGLVADGKYAVRVLTRDPTSRRAKHLVDLGPDVQLVAGTFTSEADLRAGFAGCWGAFVNIDGFATGEAAETFWTIRCFEIAIESGVKFYIHGSLDYHTKLSGYDPLFRSGHPDAKGRMAEWIFSQAASNRGKAGLDMKAAAFTTGPYMEMALSPHTPMQPTIEKDEAGDDVVTWRLPLTENGGVPHVALDDCAHYVRWMFDHPDRADGLDLAVSMAHLHYTDVASAFAKVTGRKARFVEVDLETYFASGPWRSIADHPTGYTVDPGNPTAMTLRDNFAGWWRSWNASGSNKGLIRRDYALLDEIHPGRIRTAEEFFRREDEKAREGGKGSLWDFVVSQTPILKIHEDGVMRMQTQ</sequence>
<keyword evidence="2" id="KW-0521">NADP</keyword>
<dbReference type="InterPro" id="IPR051164">
    <property type="entry name" value="NmrA-like_oxidored"/>
</dbReference>
<name>A0AA40AZR2_9PEZI</name>
<dbReference type="SUPFAM" id="SSF51735">
    <property type="entry name" value="NAD(P)-binding Rossmann-fold domains"/>
    <property type="match status" value="1"/>
</dbReference>
<evidence type="ECO:0000256" key="1">
    <source>
        <dbReference type="ARBA" id="ARBA00006328"/>
    </source>
</evidence>
<organism evidence="4 5">
    <name type="scientific">Lasiosphaeris hirsuta</name>
    <dbReference type="NCBI Taxonomy" id="260670"/>
    <lineage>
        <taxon>Eukaryota</taxon>
        <taxon>Fungi</taxon>
        <taxon>Dikarya</taxon>
        <taxon>Ascomycota</taxon>
        <taxon>Pezizomycotina</taxon>
        <taxon>Sordariomycetes</taxon>
        <taxon>Sordariomycetidae</taxon>
        <taxon>Sordariales</taxon>
        <taxon>Lasiosphaeriaceae</taxon>
        <taxon>Lasiosphaeris</taxon>
    </lineage>
</organism>
<comment type="caution">
    <text evidence="4">The sequence shown here is derived from an EMBL/GenBank/DDBJ whole genome shotgun (WGS) entry which is preliminary data.</text>
</comment>
<reference evidence="4" key="1">
    <citation type="submission" date="2023-06" db="EMBL/GenBank/DDBJ databases">
        <title>Genome-scale phylogeny and comparative genomics of the fungal order Sordariales.</title>
        <authorList>
            <consortium name="Lawrence Berkeley National Laboratory"/>
            <person name="Hensen N."/>
            <person name="Bonometti L."/>
            <person name="Westerberg I."/>
            <person name="Brannstrom I.O."/>
            <person name="Guillou S."/>
            <person name="Cros-Aarteil S."/>
            <person name="Calhoun S."/>
            <person name="Haridas S."/>
            <person name="Kuo A."/>
            <person name="Mondo S."/>
            <person name="Pangilinan J."/>
            <person name="Riley R."/>
            <person name="Labutti K."/>
            <person name="Andreopoulos B."/>
            <person name="Lipzen A."/>
            <person name="Chen C."/>
            <person name="Yanf M."/>
            <person name="Daum C."/>
            <person name="Ng V."/>
            <person name="Clum A."/>
            <person name="Steindorff A."/>
            <person name="Ohm R."/>
            <person name="Martin F."/>
            <person name="Silar P."/>
            <person name="Natvig D."/>
            <person name="Lalanne C."/>
            <person name="Gautier V."/>
            <person name="Ament-Velasquez S.L."/>
            <person name="Kruys A."/>
            <person name="Hutchinson M.I."/>
            <person name="Powell A.J."/>
            <person name="Barry K."/>
            <person name="Miller A.N."/>
            <person name="Grigoriev I.V."/>
            <person name="Debuchy R."/>
            <person name="Gladieux P."/>
            <person name="Thoren M.H."/>
            <person name="Johannesson H."/>
        </authorList>
    </citation>
    <scope>NUCLEOTIDE SEQUENCE</scope>
    <source>
        <strain evidence="4">SMH4607-1</strain>
    </source>
</reference>
<dbReference type="PANTHER" id="PTHR42748">
    <property type="entry name" value="NITROGEN METABOLITE REPRESSION PROTEIN NMRA FAMILY MEMBER"/>
    <property type="match status" value="1"/>
</dbReference>
<dbReference type="EMBL" id="JAUKUA010000002">
    <property type="protein sequence ID" value="KAK0725009.1"/>
    <property type="molecule type" value="Genomic_DNA"/>
</dbReference>
<proteinExistence type="inferred from homology"/>
<accession>A0AA40AZR2</accession>
<dbReference type="Gene3D" id="3.40.50.720">
    <property type="entry name" value="NAD(P)-binding Rossmann-like Domain"/>
    <property type="match status" value="1"/>
</dbReference>
<protein>
    <recommendedName>
        <fullName evidence="3">NmrA-like domain-containing protein</fullName>
    </recommendedName>
</protein>
<dbReference type="Pfam" id="PF05368">
    <property type="entry name" value="NmrA"/>
    <property type="match status" value="1"/>
</dbReference>
<evidence type="ECO:0000259" key="3">
    <source>
        <dbReference type="Pfam" id="PF05368"/>
    </source>
</evidence>
<feature type="domain" description="NmrA-like" evidence="3">
    <location>
        <begin position="3"/>
        <end position="264"/>
    </location>
</feature>
<comment type="similarity">
    <text evidence="1">Belongs to the NmrA-type oxidoreductase family.</text>
</comment>
<evidence type="ECO:0000256" key="2">
    <source>
        <dbReference type="ARBA" id="ARBA00022857"/>
    </source>
</evidence>
<dbReference type="AlphaFoldDB" id="A0AA40AZR2"/>
<keyword evidence="5" id="KW-1185">Reference proteome</keyword>
<evidence type="ECO:0000313" key="4">
    <source>
        <dbReference type="EMBL" id="KAK0725009.1"/>
    </source>
</evidence>
<dbReference type="Proteomes" id="UP001172102">
    <property type="component" value="Unassembled WGS sequence"/>
</dbReference>
<dbReference type="PANTHER" id="PTHR42748:SF14">
    <property type="entry name" value="SNOAL-LIKE DOMAIN-CONTAINING PROTEIN"/>
    <property type="match status" value="1"/>
</dbReference>
<dbReference type="InterPro" id="IPR036291">
    <property type="entry name" value="NAD(P)-bd_dom_sf"/>
</dbReference>
<evidence type="ECO:0000313" key="5">
    <source>
        <dbReference type="Proteomes" id="UP001172102"/>
    </source>
</evidence>
<dbReference type="InterPro" id="IPR008030">
    <property type="entry name" value="NmrA-like"/>
</dbReference>
<gene>
    <name evidence="4" type="ORF">B0H67DRAFT_480244</name>
</gene>